<evidence type="ECO:0000313" key="2">
    <source>
        <dbReference type="EMBL" id="GBG24004.1"/>
    </source>
</evidence>
<dbReference type="InParanoid" id="A0A2R5G8K0"/>
<feature type="region of interest" description="Disordered" evidence="1">
    <location>
        <begin position="299"/>
        <end position="326"/>
    </location>
</feature>
<feature type="compositionally biased region" description="Basic and acidic residues" evidence="1">
    <location>
        <begin position="1462"/>
        <end position="1472"/>
    </location>
</feature>
<feature type="compositionally biased region" description="Polar residues" evidence="1">
    <location>
        <begin position="217"/>
        <end position="230"/>
    </location>
</feature>
<reference evidence="2 3" key="1">
    <citation type="submission" date="2017-12" db="EMBL/GenBank/DDBJ databases">
        <title>Sequencing, de novo assembly and annotation of complete genome of a new Thraustochytrid species, strain FCC1311.</title>
        <authorList>
            <person name="Sedici K."/>
            <person name="Godart F."/>
            <person name="Aiese Cigliano R."/>
            <person name="Sanseverino W."/>
            <person name="Barakat M."/>
            <person name="Ortet P."/>
            <person name="Marechal E."/>
            <person name="Cagnac O."/>
            <person name="Amato A."/>
        </authorList>
    </citation>
    <scope>NUCLEOTIDE SEQUENCE [LARGE SCALE GENOMIC DNA]</scope>
</reference>
<feature type="region of interest" description="Disordered" evidence="1">
    <location>
        <begin position="1354"/>
        <end position="1399"/>
    </location>
</feature>
<evidence type="ECO:0000313" key="3">
    <source>
        <dbReference type="Proteomes" id="UP000241890"/>
    </source>
</evidence>
<feature type="region of interest" description="Disordered" evidence="1">
    <location>
        <begin position="1425"/>
        <end position="1472"/>
    </location>
</feature>
<dbReference type="InterPro" id="IPR011044">
    <property type="entry name" value="Quino_amine_DH_bsu"/>
</dbReference>
<gene>
    <name evidence="2" type="ORF">FCC1311_002222</name>
</gene>
<feature type="compositionally biased region" description="Polar residues" evidence="1">
    <location>
        <begin position="1443"/>
        <end position="1459"/>
    </location>
</feature>
<dbReference type="EMBL" id="BEYU01000002">
    <property type="protein sequence ID" value="GBG24004.1"/>
    <property type="molecule type" value="Genomic_DNA"/>
</dbReference>
<comment type="caution">
    <text evidence="2">The sequence shown here is derived from an EMBL/GenBank/DDBJ whole genome shotgun (WGS) entry which is preliminary data.</text>
</comment>
<dbReference type="Gene3D" id="2.130.10.10">
    <property type="entry name" value="YVTN repeat-like/Quinoprotein amine dehydrogenase"/>
    <property type="match status" value="1"/>
</dbReference>
<feature type="region of interest" description="Disordered" evidence="1">
    <location>
        <begin position="193"/>
        <end position="247"/>
    </location>
</feature>
<feature type="compositionally biased region" description="Low complexity" evidence="1">
    <location>
        <begin position="231"/>
        <end position="247"/>
    </location>
</feature>
<dbReference type="InterPro" id="IPR015943">
    <property type="entry name" value="WD40/YVTN_repeat-like_dom_sf"/>
</dbReference>
<accession>A0A2R5G8K0</accession>
<feature type="compositionally biased region" description="Acidic residues" evidence="1">
    <location>
        <begin position="304"/>
        <end position="318"/>
    </location>
</feature>
<feature type="compositionally biased region" description="Basic and acidic residues" evidence="1">
    <location>
        <begin position="1374"/>
        <end position="1386"/>
    </location>
</feature>
<sequence length="1472" mass="162252">MTAKEANWFLDALESYHRDQLTPAERNDLENWALRDKAKHRHAVLFEDDLNFLIRGNQRLLFDATAFSQAFSRSSTCNGDRRVFMLREATKMVLQAYRTSRENAPPKSCIWSALMTRLYRFLVKSNVQNVEIVERVDGVKHKESTLLLQGYHISRSNFTKLARQIWTRMEAAESFGAEVEVDVDADLDAEVEADQDTDGNTPGHDSHASSHSAQAQNVPVPSALSTQARFGSSGASSMGSAMSSMSSSSSSAVSAAVGTAVGTASLDLMKEDKQGHFNSTMAHQHSHQPHDLDFRQQVPATHDEDSDGNSEIERDEADDSKIPTYTSKTEMLAKVHYAARSLKPRRSDTDNDDQIETGTAAVNKPRLWKKVEAIAYHHHHECQTSTPGNAKDPDSRKLTIVATCKKSSEARIYSLYTGTASSKVFRQKTKLRKVACLALSTSGRYAAAALHDHRAVHIFDLNDLDHPLYARVPYPETLAKTETLDPAPVHLAISDNARCVLLSTPSNQIWMYHPPSPQESEPAVPLMSRKRARPAWHLRDPTLLIASAQTTQAIVVSLKEALRLSAQEAISLRVCDLCWTFDATFIALTLSDGSLCVFTGGGTPIALAATPHGPRFATRLFFRSLEPFEASGKIDPHFALARHASLPEITWCDGNRNLVHLMLPGHRLAQRVRTSLRFGHSFISVARALIERLPGEAHRSEDQDALSFFQQCQKSGLDNAANNLSPTVRGLAASKHSSDVERALQAWALCTFAGPLVWTPAERALASTVARCTAHAVRRALADQPREALAAASHAISLAQAHAQGARHAVMLTEHMVRSLVRDEHFHLALHLLRFAEASLRHAAAEATASDGTIFDRQWTDLGNAAKDAASTEHEALARAVLAYVQQRKVAWDAQRIESRHSRRANVEIGAEELRGNRLAHAHVPSGDDYFLAGQYEDAEAAYARDPDGSYPLMCLLLRRMHLKEAIMAARTWWAHAESRAAHQGALRLLGTVMAAEFLNDPNLAAVPSPCAHLTRRSVRWLDLGLLARQSKRVTDWNPALAGMFLATADGVDIAHRVLASTRDPRHALSALAHSAVRARFEASQRADIFQRQLVAQLVVRDLQSCARIVLHVQTSKESDAVCMALLWILLVDLDMAVFEDKVDRFAFSAQRVNVNQSRRVHPAIFIGKLALLLAWTSGCKMTWRNVLCGDDVPISPFVAAWRPLLQSLALQFWRITTSQKTNPQLSDFLRSHGRTQYLPGEEMVKCAETGDQRFVEIMDVLLGGPTSLENEKSHHKSPSASKLQVDVPAEYEDMCKALERVHSRQRDAEVRQETRLHDALGGFAARLEDIAGALAARPTTEELQALTQTFSISNMGLGQGKPGGGEDSDEEVHEVGNDEQSRSDDEQSIQSEDEPTAASGIAARRFLLRVRHAPLATSTLREPFAASSHAASDDYGNVKDAPTSNQACKKSHHGNANESGACKEHTVNIST</sequence>
<organism evidence="2 3">
    <name type="scientific">Hondaea fermentalgiana</name>
    <dbReference type="NCBI Taxonomy" id="2315210"/>
    <lineage>
        <taxon>Eukaryota</taxon>
        <taxon>Sar</taxon>
        <taxon>Stramenopiles</taxon>
        <taxon>Bigyra</taxon>
        <taxon>Labyrinthulomycetes</taxon>
        <taxon>Thraustochytrida</taxon>
        <taxon>Thraustochytriidae</taxon>
        <taxon>Hondaea</taxon>
    </lineage>
</organism>
<protein>
    <submittedName>
        <fullName evidence="2">Uncharacterized protein</fullName>
    </submittedName>
</protein>
<feature type="region of interest" description="Disordered" evidence="1">
    <location>
        <begin position="338"/>
        <end position="358"/>
    </location>
</feature>
<proteinExistence type="predicted"/>
<dbReference type="SUPFAM" id="SSF50969">
    <property type="entry name" value="YVTN repeat-like/Quinoprotein amine dehydrogenase"/>
    <property type="match status" value="1"/>
</dbReference>
<evidence type="ECO:0000256" key="1">
    <source>
        <dbReference type="SAM" id="MobiDB-lite"/>
    </source>
</evidence>
<name>A0A2R5G8K0_9STRA</name>
<dbReference type="Proteomes" id="UP000241890">
    <property type="component" value="Unassembled WGS sequence"/>
</dbReference>
<keyword evidence="3" id="KW-1185">Reference proteome</keyword>